<dbReference type="Gene3D" id="1.10.1740.10">
    <property type="match status" value="1"/>
</dbReference>
<dbReference type="STRING" id="550983.A4R26_11875"/>
<dbReference type="NCBIfam" id="TIGR02985">
    <property type="entry name" value="Sig70_bacteroi1"/>
    <property type="match status" value="1"/>
</dbReference>
<sequence>MELPLNDTALWNLSAQEQDITLPATHSVDADADWSQKFNRIFFATKDRLYHFARKLTQNEADARDIIQNCYARLWQHIGTVDDTREVLPLLFTYARNLVIDHLRKKARQQQLIHQLQQNAAPSEAIPQAEQLMHYKEKLQQLQSTIARLPAKRKQIFTLVKQEGLSHKTVADQLGISPATVEKQVGLSLRFLRNQMKY</sequence>
<evidence type="ECO:0000313" key="8">
    <source>
        <dbReference type="Proteomes" id="UP000192276"/>
    </source>
</evidence>
<proteinExistence type="inferred from homology"/>
<dbReference type="RefSeq" id="WP_081161144.1">
    <property type="nucleotide sequence ID" value="NZ_LWBP01000013.1"/>
</dbReference>
<dbReference type="SUPFAM" id="SSF88946">
    <property type="entry name" value="Sigma2 domain of RNA polymerase sigma factors"/>
    <property type="match status" value="1"/>
</dbReference>
<dbReference type="InterPro" id="IPR039425">
    <property type="entry name" value="RNA_pol_sigma-70-like"/>
</dbReference>
<dbReference type="InterPro" id="IPR013249">
    <property type="entry name" value="RNA_pol_sigma70_r4_t2"/>
</dbReference>
<dbReference type="PANTHER" id="PTHR43133:SF46">
    <property type="entry name" value="RNA POLYMERASE SIGMA-70 FACTOR ECF SUBFAMILY"/>
    <property type="match status" value="1"/>
</dbReference>
<dbReference type="InterPro" id="IPR014327">
    <property type="entry name" value="RNA_pol_sigma70_bacteroid"/>
</dbReference>
<dbReference type="Pfam" id="PF08281">
    <property type="entry name" value="Sigma70_r4_2"/>
    <property type="match status" value="1"/>
</dbReference>
<keyword evidence="4" id="KW-0804">Transcription</keyword>
<comment type="similarity">
    <text evidence="1">Belongs to the sigma-70 factor family. ECF subfamily.</text>
</comment>
<dbReference type="Pfam" id="PF04542">
    <property type="entry name" value="Sigma70_r2"/>
    <property type="match status" value="1"/>
</dbReference>
<dbReference type="SUPFAM" id="SSF88659">
    <property type="entry name" value="Sigma3 and sigma4 domains of RNA polymerase sigma factors"/>
    <property type="match status" value="1"/>
</dbReference>
<reference evidence="8" key="1">
    <citation type="submission" date="2016-04" db="EMBL/GenBank/DDBJ databases">
        <authorList>
            <person name="Chen L."/>
            <person name="Zhuang W."/>
            <person name="Wang G."/>
        </authorList>
    </citation>
    <scope>NUCLEOTIDE SEQUENCE [LARGE SCALE GENOMIC DNA]</scope>
    <source>
        <strain evidence="8">208</strain>
    </source>
</reference>
<evidence type="ECO:0000256" key="4">
    <source>
        <dbReference type="ARBA" id="ARBA00023163"/>
    </source>
</evidence>
<dbReference type="AlphaFoldDB" id="A0A1V9GB06"/>
<dbReference type="OrthoDB" id="659855at2"/>
<dbReference type="NCBIfam" id="TIGR02937">
    <property type="entry name" value="sigma70-ECF"/>
    <property type="match status" value="1"/>
</dbReference>
<dbReference type="PANTHER" id="PTHR43133">
    <property type="entry name" value="RNA POLYMERASE ECF-TYPE SIGMA FACTO"/>
    <property type="match status" value="1"/>
</dbReference>
<evidence type="ECO:0000256" key="3">
    <source>
        <dbReference type="ARBA" id="ARBA00023082"/>
    </source>
</evidence>
<dbReference type="InterPro" id="IPR036388">
    <property type="entry name" value="WH-like_DNA-bd_sf"/>
</dbReference>
<feature type="domain" description="RNA polymerase sigma factor 70 region 4 type 2" evidence="6">
    <location>
        <begin position="140"/>
        <end position="190"/>
    </location>
</feature>
<dbReference type="GO" id="GO:0016987">
    <property type="term" value="F:sigma factor activity"/>
    <property type="evidence" value="ECO:0007669"/>
    <property type="project" value="UniProtKB-KW"/>
</dbReference>
<accession>A0A1V9GB06</accession>
<keyword evidence="2" id="KW-0805">Transcription regulation</keyword>
<dbReference type="GO" id="GO:0003677">
    <property type="term" value="F:DNA binding"/>
    <property type="evidence" value="ECO:0007669"/>
    <property type="project" value="InterPro"/>
</dbReference>
<evidence type="ECO:0008006" key="9">
    <source>
        <dbReference type="Google" id="ProtNLM"/>
    </source>
</evidence>
<dbReference type="InterPro" id="IPR014284">
    <property type="entry name" value="RNA_pol_sigma-70_dom"/>
</dbReference>
<protein>
    <recommendedName>
        <fullName evidence="9">RNA polymerase subunit sigma-70</fullName>
    </recommendedName>
</protein>
<dbReference type="Proteomes" id="UP000192276">
    <property type="component" value="Unassembled WGS sequence"/>
</dbReference>
<dbReference type="InterPro" id="IPR013324">
    <property type="entry name" value="RNA_pol_sigma_r3/r4-like"/>
</dbReference>
<evidence type="ECO:0000259" key="6">
    <source>
        <dbReference type="Pfam" id="PF08281"/>
    </source>
</evidence>
<evidence type="ECO:0000313" key="7">
    <source>
        <dbReference type="EMBL" id="OQP67747.1"/>
    </source>
</evidence>
<comment type="caution">
    <text evidence="7">The sequence shown here is derived from an EMBL/GenBank/DDBJ whole genome shotgun (WGS) entry which is preliminary data.</text>
</comment>
<evidence type="ECO:0000256" key="1">
    <source>
        <dbReference type="ARBA" id="ARBA00010641"/>
    </source>
</evidence>
<organism evidence="7 8">
    <name type="scientific">Niastella populi</name>
    <dbReference type="NCBI Taxonomy" id="550983"/>
    <lineage>
        <taxon>Bacteria</taxon>
        <taxon>Pseudomonadati</taxon>
        <taxon>Bacteroidota</taxon>
        <taxon>Chitinophagia</taxon>
        <taxon>Chitinophagales</taxon>
        <taxon>Chitinophagaceae</taxon>
        <taxon>Niastella</taxon>
    </lineage>
</organism>
<name>A0A1V9GB06_9BACT</name>
<dbReference type="InterPro" id="IPR013325">
    <property type="entry name" value="RNA_pol_sigma_r2"/>
</dbReference>
<dbReference type="InterPro" id="IPR007627">
    <property type="entry name" value="RNA_pol_sigma70_r2"/>
</dbReference>
<dbReference type="Gene3D" id="1.10.10.10">
    <property type="entry name" value="Winged helix-like DNA-binding domain superfamily/Winged helix DNA-binding domain"/>
    <property type="match status" value="1"/>
</dbReference>
<evidence type="ECO:0000259" key="5">
    <source>
        <dbReference type="Pfam" id="PF04542"/>
    </source>
</evidence>
<dbReference type="EMBL" id="LWBP01000013">
    <property type="protein sequence ID" value="OQP67747.1"/>
    <property type="molecule type" value="Genomic_DNA"/>
</dbReference>
<feature type="domain" description="RNA polymerase sigma-70 region 2" evidence="5">
    <location>
        <begin position="46"/>
        <end position="108"/>
    </location>
</feature>
<dbReference type="GO" id="GO:0006352">
    <property type="term" value="P:DNA-templated transcription initiation"/>
    <property type="evidence" value="ECO:0007669"/>
    <property type="project" value="InterPro"/>
</dbReference>
<keyword evidence="3" id="KW-0731">Sigma factor</keyword>
<evidence type="ECO:0000256" key="2">
    <source>
        <dbReference type="ARBA" id="ARBA00023015"/>
    </source>
</evidence>
<gene>
    <name evidence="7" type="ORF">A4R26_11875</name>
</gene>
<keyword evidence="8" id="KW-1185">Reference proteome</keyword>